<dbReference type="Proteomes" id="UP000239936">
    <property type="component" value="Unassembled WGS sequence"/>
</dbReference>
<dbReference type="Gene3D" id="3.40.50.300">
    <property type="entry name" value="P-loop containing nucleotide triphosphate hydrolases"/>
    <property type="match status" value="1"/>
</dbReference>
<name>A0A2S7XTW3_9GAMM</name>
<sequence>MITGRPGTGKTTLVHDLLDRLTGQDVKVATLMSTRLGAEDLLRMTAYAFGLDTRAQNKAMVLQGLLDFLSQQYQYGKRSLLIIDESQDLSAAALEELRLLTNLQHAGQPLLQIVLIGQESLRDLVRSRELEQLHQRLLAAWHLEALSPQELIGYIQHRLIKAAGAAIPKLNPA</sequence>
<evidence type="ECO:0000259" key="1">
    <source>
        <dbReference type="Pfam" id="PF13401"/>
    </source>
</evidence>
<dbReference type="OrthoDB" id="9780149at2"/>
<dbReference type="AlphaFoldDB" id="A0A2S7XTW3"/>
<dbReference type="PANTHER" id="PTHR35894:SF1">
    <property type="entry name" value="PHOSPHORIBULOKINASE _ URIDINE KINASE FAMILY"/>
    <property type="match status" value="1"/>
</dbReference>
<evidence type="ECO:0000313" key="2">
    <source>
        <dbReference type="EMBL" id="PQJ97096.1"/>
    </source>
</evidence>
<organism evidence="2 3">
    <name type="scientific">Chromatium okenii</name>
    <dbReference type="NCBI Taxonomy" id="61644"/>
    <lineage>
        <taxon>Bacteria</taxon>
        <taxon>Pseudomonadati</taxon>
        <taxon>Pseudomonadota</taxon>
        <taxon>Gammaproteobacteria</taxon>
        <taxon>Chromatiales</taxon>
        <taxon>Chromatiaceae</taxon>
        <taxon>Chromatium</taxon>
    </lineage>
</organism>
<dbReference type="EMBL" id="PPGH01000018">
    <property type="protein sequence ID" value="PQJ97096.1"/>
    <property type="molecule type" value="Genomic_DNA"/>
</dbReference>
<dbReference type="InterPro" id="IPR027417">
    <property type="entry name" value="P-loop_NTPase"/>
</dbReference>
<reference evidence="2 3" key="1">
    <citation type="submission" date="2018-01" db="EMBL/GenBank/DDBJ databases">
        <title>The complete genome sequence of Chromatium okenii LaCa, a purple sulfur bacterium with a turbulent life.</title>
        <authorList>
            <person name="Luedin S.M."/>
            <person name="Liechti N."/>
            <person name="Storelli N."/>
            <person name="Danza F."/>
            <person name="Wittwer M."/>
            <person name="Pothier J.F."/>
            <person name="Tonolla M.A."/>
        </authorList>
    </citation>
    <scope>NUCLEOTIDE SEQUENCE [LARGE SCALE GENOMIC DNA]</scope>
    <source>
        <strain evidence="2 3">LaCa</strain>
    </source>
</reference>
<dbReference type="SUPFAM" id="SSF52540">
    <property type="entry name" value="P-loop containing nucleoside triphosphate hydrolases"/>
    <property type="match status" value="1"/>
</dbReference>
<accession>A0A2S7XTW3</accession>
<gene>
    <name evidence="2" type="ORF">CXB77_03745</name>
</gene>
<feature type="domain" description="ORC1/DEAH AAA+ ATPase" evidence="1">
    <location>
        <begin position="1"/>
        <end position="124"/>
    </location>
</feature>
<protein>
    <recommendedName>
        <fullName evidence="1">ORC1/DEAH AAA+ ATPase domain-containing protein</fullName>
    </recommendedName>
</protein>
<dbReference type="PANTHER" id="PTHR35894">
    <property type="entry name" value="GENERAL SECRETION PATHWAY PROTEIN A-RELATED"/>
    <property type="match status" value="1"/>
</dbReference>
<proteinExistence type="predicted"/>
<dbReference type="GO" id="GO:0016887">
    <property type="term" value="F:ATP hydrolysis activity"/>
    <property type="evidence" value="ECO:0007669"/>
    <property type="project" value="InterPro"/>
</dbReference>
<dbReference type="Pfam" id="PF13401">
    <property type="entry name" value="AAA_22"/>
    <property type="match status" value="1"/>
</dbReference>
<evidence type="ECO:0000313" key="3">
    <source>
        <dbReference type="Proteomes" id="UP000239936"/>
    </source>
</evidence>
<dbReference type="InterPro" id="IPR052026">
    <property type="entry name" value="ExeA_AAA_ATPase_DNA-bind"/>
</dbReference>
<keyword evidence="3" id="KW-1185">Reference proteome</keyword>
<dbReference type="InterPro" id="IPR049945">
    <property type="entry name" value="AAA_22"/>
</dbReference>
<comment type="caution">
    <text evidence="2">The sequence shown here is derived from an EMBL/GenBank/DDBJ whole genome shotgun (WGS) entry which is preliminary data.</text>
</comment>